<dbReference type="InterPro" id="IPR010920">
    <property type="entry name" value="LSM_dom_sf"/>
</dbReference>
<keyword evidence="5" id="KW-0694">RNA-binding</keyword>
<dbReference type="InterPro" id="IPR034100">
    <property type="entry name" value="Sm_F"/>
</dbReference>
<evidence type="ECO:0000256" key="8">
    <source>
        <dbReference type="ARBA" id="ARBA00023274"/>
    </source>
</evidence>
<dbReference type="SUPFAM" id="SSF50182">
    <property type="entry name" value="Sm-like ribonucleoproteins"/>
    <property type="match status" value="1"/>
</dbReference>
<evidence type="ECO:0000313" key="12">
    <source>
        <dbReference type="EMBL" id="KAJ4455712.1"/>
    </source>
</evidence>
<proteinExistence type="inferred from homology"/>
<dbReference type="PROSITE" id="PS52002">
    <property type="entry name" value="SM"/>
    <property type="match status" value="1"/>
</dbReference>
<protein>
    <recommendedName>
        <fullName evidence="9">Sm protein F</fullName>
    </recommendedName>
</protein>
<keyword evidence="4" id="KW-0747">Spliceosome</keyword>
<dbReference type="PANTHER" id="PTHR11021:SF0">
    <property type="entry name" value="SMALL NUCLEAR RIBONUCLEOPROTEIN F"/>
    <property type="match status" value="1"/>
</dbReference>
<evidence type="ECO:0000256" key="10">
    <source>
        <dbReference type="SAM" id="MobiDB-lite"/>
    </source>
</evidence>
<keyword evidence="13" id="KW-1185">Reference proteome</keyword>
<keyword evidence="7" id="KW-0539">Nucleus</keyword>
<accession>A0ABQ8U8R7</accession>
<feature type="domain" description="Sm" evidence="11">
    <location>
        <begin position="6"/>
        <end position="78"/>
    </location>
</feature>
<evidence type="ECO:0000256" key="3">
    <source>
        <dbReference type="ARBA" id="ARBA00022664"/>
    </source>
</evidence>
<evidence type="ECO:0000256" key="2">
    <source>
        <dbReference type="ARBA" id="ARBA00007927"/>
    </source>
</evidence>
<dbReference type="Pfam" id="PF01423">
    <property type="entry name" value="LSM"/>
    <property type="match status" value="1"/>
</dbReference>
<evidence type="ECO:0000256" key="5">
    <source>
        <dbReference type="ARBA" id="ARBA00022884"/>
    </source>
</evidence>
<dbReference type="CDD" id="cd01722">
    <property type="entry name" value="Sm_F"/>
    <property type="match status" value="1"/>
</dbReference>
<dbReference type="PANTHER" id="PTHR11021">
    <property type="entry name" value="SMALL NUCLEAR RIBONUCLEOPROTEIN F SNRNP-F"/>
    <property type="match status" value="1"/>
</dbReference>
<feature type="compositionally biased region" description="Pro residues" evidence="10">
    <location>
        <begin position="88"/>
        <end position="99"/>
    </location>
</feature>
<evidence type="ECO:0000256" key="4">
    <source>
        <dbReference type="ARBA" id="ARBA00022728"/>
    </source>
</evidence>
<organism evidence="12 13">
    <name type="scientific">Paratrimastix pyriformis</name>
    <dbReference type="NCBI Taxonomy" id="342808"/>
    <lineage>
        <taxon>Eukaryota</taxon>
        <taxon>Metamonada</taxon>
        <taxon>Preaxostyla</taxon>
        <taxon>Paratrimastigidae</taxon>
        <taxon>Paratrimastix</taxon>
    </lineage>
</organism>
<dbReference type="Gene3D" id="2.30.30.100">
    <property type="match status" value="1"/>
</dbReference>
<name>A0ABQ8U8R7_9EUKA</name>
<dbReference type="EMBL" id="JAPMOS010000095">
    <property type="protein sequence ID" value="KAJ4455712.1"/>
    <property type="molecule type" value="Genomic_DNA"/>
</dbReference>
<evidence type="ECO:0000256" key="1">
    <source>
        <dbReference type="ARBA" id="ARBA00004123"/>
    </source>
</evidence>
<gene>
    <name evidence="12" type="ORF">PAPYR_9270</name>
</gene>
<sequence>MSKPLNPKPFLASMTGKPVIVKLKWNMSYKGILVSTDNYMNIQLANSEEIVNGQSTGTLGEILIRCNNVLYVRAIEEEETVPKEAPQAPAPQVPPPRSESPPAAMKVEETTTTQ</sequence>
<keyword evidence="8 12" id="KW-0687">Ribonucleoprotein</keyword>
<dbReference type="GO" id="GO:1990904">
    <property type="term" value="C:ribonucleoprotein complex"/>
    <property type="evidence" value="ECO:0007669"/>
    <property type="project" value="UniProtKB-KW"/>
</dbReference>
<keyword evidence="3" id="KW-0507">mRNA processing</keyword>
<dbReference type="InterPro" id="IPR001163">
    <property type="entry name" value="Sm_dom_euk/arc"/>
</dbReference>
<comment type="caution">
    <text evidence="12">The sequence shown here is derived from an EMBL/GenBank/DDBJ whole genome shotgun (WGS) entry which is preliminary data.</text>
</comment>
<dbReference type="InterPro" id="IPR047575">
    <property type="entry name" value="Sm"/>
</dbReference>
<evidence type="ECO:0000256" key="6">
    <source>
        <dbReference type="ARBA" id="ARBA00023187"/>
    </source>
</evidence>
<evidence type="ECO:0000313" key="13">
    <source>
        <dbReference type="Proteomes" id="UP001141327"/>
    </source>
</evidence>
<dbReference type="Proteomes" id="UP001141327">
    <property type="component" value="Unassembled WGS sequence"/>
</dbReference>
<evidence type="ECO:0000259" key="11">
    <source>
        <dbReference type="PROSITE" id="PS52002"/>
    </source>
</evidence>
<reference evidence="12" key="1">
    <citation type="journal article" date="2022" name="bioRxiv">
        <title>Genomics of Preaxostyla Flagellates Illuminates Evolutionary Transitions and the Path Towards Mitochondrial Loss.</title>
        <authorList>
            <person name="Novak L.V.F."/>
            <person name="Treitli S.C."/>
            <person name="Pyrih J."/>
            <person name="Halakuc P."/>
            <person name="Pipaliya S.V."/>
            <person name="Vacek V."/>
            <person name="Brzon O."/>
            <person name="Soukal P."/>
            <person name="Eme L."/>
            <person name="Dacks J.B."/>
            <person name="Karnkowska A."/>
            <person name="Elias M."/>
            <person name="Hampl V."/>
        </authorList>
    </citation>
    <scope>NUCLEOTIDE SEQUENCE</scope>
    <source>
        <strain evidence="12">RCP-MX</strain>
    </source>
</reference>
<dbReference type="InterPro" id="IPR016487">
    <property type="entry name" value="Lsm6/sSmF"/>
</dbReference>
<keyword evidence="6" id="KW-0508">mRNA splicing</keyword>
<dbReference type="SMART" id="SM00651">
    <property type="entry name" value="Sm"/>
    <property type="match status" value="1"/>
</dbReference>
<feature type="region of interest" description="Disordered" evidence="10">
    <location>
        <begin position="78"/>
        <end position="114"/>
    </location>
</feature>
<comment type="similarity">
    <text evidence="2">Belongs to the snRNP Sm proteins family. SmF/LSm6 subfamily.</text>
</comment>
<evidence type="ECO:0000256" key="7">
    <source>
        <dbReference type="ARBA" id="ARBA00023242"/>
    </source>
</evidence>
<comment type="subcellular location">
    <subcellularLocation>
        <location evidence="1">Nucleus</location>
    </subcellularLocation>
</comment>
<evidence type="ECO:0000256" key="9">
    <source>
        <dbReference type="ARBA" id="ARBA00030144"/>
    </source>
</evidence>